<feature type="domain" description="Peptide methionine sulphoxide reductase MsrA" evidence="6">
    <location>
        <begin position="27"/>
        <end position="177"/>
    </location>
</feature>
<reference evidence="7 8" key="1">
    <citation type="submission" date="2024-08" db="EMBL/GenBank/DDBJ databases">
        <title>Insights into the chromosomal genome structure of Flemingia macrophylla.</title>
        <authorList>
            <person name="Ding Y."/>
            <person name="Zhao Y."/>
            <person name="Bi W."/>
            <person name="Wu M."/>
            <person name="Zhao G."/>
            <person name="Gong Y."/>
            <person name="Li W."/>
            <person name="Zhang P."/>
        </authorList>
    </citation>
    <scope>NUCLEOTIDE SEQUENCE [LARGE SCALE GENOMIC DNA]</scope>
    <source>
        <strain evidence="7">DYQJB</strain>
        <tissue evidence="7">Leaf</tissue>
    </source>
</reference>
<evidence type="ECO:0000313" key="7">
    <source>
        <dbReference type="EMBL" id="KAL2329518.1"/>
    </source>
</evidence>
<evidence type="ECO:0000256" key="4">
    <source>
        <dbReference type="ARBA" id="ARBA00030273"/>
    </source>
</evidence>
<comment type="caution">
    <text evidence="7">The sequence shown here is derived from an EMBL/GenBank/DDBJ whole genome shotgun (WGS) entry which is preliminary data.</text>
</comment>
<dbReference type="GO" id="GO:0008113">
    <property type="term" value="F:peptide-methionine (S)-S-oxide reductase activity"/>
    <property type="evidence" value="ECO:0007669"/>
    <property type="project" value="UniProtKB-EC"/>
</dbReference>
<dbReference type="EC" id="1.8.4.11" evidence="2"/>
<sequence length="239" mass="27693">MYKLLPQLKNYDIHESISNITAEFLFEAVFAGDKFQSIEAAYGRVDGVIRTATGYCGGTLKRPTFKEVCEGKTDLTEAVKVIYDNRKVSYQSLCDLFWETHDPTKKEFLNLGIDTQQRSVIFYCTELERKQAQRSKIRKQMKLNQRIVTKIIPLVSEFVMAEKQYQKFFLQKHCRLCECLGLRSTQQFVESDVACKLNGILTMEGEMVIEELSTFLNTHNLSKQTKLACQDLIEELRRN</sequence>
<dbReference type="Gene3D" id="3.30.1060.10">
    <property type="entry name" value="Peptide methionine sulphoxide reductase MsrA"/>
    <property type="match status" value="1"/>
</dbReference>
<keyword evidence="8" id="KW-1185">Reference proteome</keyword>
<keyword evidence="3" id="KW-0560">Oxidoreductase</keyword>
<evidence type="ECO:0000256" key="3">
    <source>
        <dbReference type="ARBA" id="ARBA00023002"/>
    </source>
</evidence>
<dbReference type="AlphaFoldDB" id="A0ABD1M155"/>
<dbReference type="SUPFAM" id="SSF55068">
    <property type="entry name" value="Peptide methionine sulfoxide reductase"/>
    <property type="match status" value="1"/>
</dbReference>
<dbReference type="InterPro" id="IPR036509">
    <property type="entry name" value="Met_Sox_Rdtase_MsrA_sf"/>
</dbReference>
<evidence type="ECO:0000256" key="1">
    <source>
        <dbReference type="ARBA" id="ARBA00005591"/>
    </source>
</evidence>
<accession>A0ABD1M155</accession>
<proteinExistence type="inferred from homology"/>
<organism evidence="7 8">
    <name type="scientific">Flemingia macrophylla</name>
    <dbReference type="NCBI Taxonomy" id="520843"/>
    <lineage>
        <taxon>Eukaryota</taxon>
        <taxon>Viridiplantae</taxon>
        <taxon>Streptophyta</taxon>
        <taxon>Embryophyta</taxon>
        <taxon>Tracheophyta</taxon>
        <taxon>Spermatophyta</taxon>
        <taxon>Magnoliopsida</taxon>
        <taxon>eudicotyledons</taxon>
        <taxon>Gunneridae</taxon>
        <taxon>Pentapetalae</taxon>
        <taxon>rosids</taxon>
        <taxon>fabids</taxon>
        <taxon>Fabales</taxon>
        <taxon>Fabaceae</taxon>
        <taxon>Papilionoideae</taxon>
        <taxon>50 kb inversion clade</taxon>
        <taxon>NPAAA clade</taxon>
        <taxon>indigoferoid/millettioid clade</taxon>
        <taxon>Phaseoleae</taxon>
        <taxon>Flemingia</taxon>
    </lineage>
</organism>
<dbReference type="Proteomes" id="UP001603857">
    <property type="component" value="Unassembled WGS sequence"/>
</dbReference>
<name>A0ABD1M155_9FABA</name>
<dbReference type="PANTHER" id="PTHR42799:SF26">
    <property type="entry name" value="PEPTIDE-METHIONINE (S)-S-OXIDE REDUCTASE"/>
    <property type="match status" value="1"/>
</dbReference>
<comment type="similarity">
    <text evidence="1">Belongs to the MsrA Met sulfoxide reductase family.</text>
</comment>
<dbReference type="Pfam" id="PF01625">
    <property type="entry name" value="PMSR"/>
    <property type="match status" value="1"/>
</dbReference>
<dbReference type="EMBL" id="JBGMDY010000006">
    <property type="protein sequence ID" value="KAL2329518.1"/>
    <property type="molecule type" value="Genomic_DNA"/>
</dbReference>
<protein>
    <recommendedName>
        <fullName evidence="2">peptide-methionine (S)-S-oxide reductase</fullName>
        <ecNumber evidence="2">1.8.4.11</ecNumber>
    </recommendedName>
    <alternativeName>
        <fullName evidence="5">Peptide-methionine (S)-S-oxide reductase</fullName>
    </alternativeName>
    <alternativeName>
        <fullName evidence="4">Protein-methionine-S-oxide reductase</fullName>
    </alternativeName>
</protein>
<dbReference type="InterPro" id="IPR002569">
    <property type="entry name" value="Met_Sox_Rdtase_MsrA_dom"/>
</dbReference>
<dbReference type="InterPro" id="IPR050162">
    <property type="entry name" value="MsrA_MetSO_reductase"/>
</dbReference>
<gene>
    <name evidence="7" type="ORF">Fmac_017099</name>
</gene>
<dbReference type="NCBIfam" id="TIGR00401">
    <property type="entry name" value="msrA"/>
    <property type="match status" value="1"/>
</dbReference>
<evidence type="ECO:0000256" key="2">
    <source>
        <dbReference type="ARBA" id="ARBA00012502"/>
    </source>
</evidence>
<evidence type="ECO:0000259" key="6">
    <source>
        <dbReference type="Pfam" id="PF01625"/>
    </source>
</evidence>
<evidence type="ECO:0000256" key="5">
    <source>
        <dbReference type="ARBA" id="ARBA00030643"/>
    </source>
</evidence>
<evidence type="ECO:0000313" key="8">
    <source>
        <dbReference type="Proteomes" id="UP001603857"/>
    </source>
</evidence>
<dbReference type="PANTHER" id="PTHR42799">
    <property type="entry name" value="MITOCHONDRIAL PEPTIDE METHIONINE SULFOXIDE REDUCTASE"/>
    <property type="match status" value="1"/>
</dbReference>